<keyword evidence="1" id="KW-0732">Signal</keyword>
<feature type="signal peptide" evidence="1">
    <location>
        <begin position="1"/>
        <end position="28"/>
    </location>
</feature>
<evidence type="ECO:0000256" key="1">
    <source>
        <dbReference type="SAM" id="SignalP"/>
    </source>
</evidence>
<organism evidence="2">
    <name type="scientific">Streptomyces virginiae</name>
    <name type="common">Streptomyces cinnamonensis</name>
    <dbReference type="NCBI Taxonomy" id="1961"/>
    <lineage>
        <taxon>Bacteria</taxon>
        <taxon>Bacillati</taxon>
        <taxon>Actinomycetota</taxon>
        <taxon>Actinomycetes</taxon>
        <taxon>Kitasatosporales</taxon>
        <taxon>Streptomycetaceae</taxon>
        <taxon>Streptomyces</taxon>
    </lineage>
</organism>
<proteinExistence type="predicted"/>
<dbReference type="AlphaFoldDB" id="A2AXD8"/>
<protein>
    <submittedName>
        <fullName evidence="2">Uncharacterized protein</fullName>
    </submittedName>
</protein>
<accession>A2AXD8</accession>
<feature type="chain" id="PRO_5002642110" evidence="1">
    <location>
        <begin position="29"/>
        <end position="134"/>
    </location>
</feature>
<dbReference type="EMBL" id="AM384985">
    <property type="protein sequence ID" value="CAL34077.1"/>
    <property type="molecule type" value="Genomic_DNA"/>
</dbReference>
<sequence length="134" mass="14533">MTLYTRRAVGIAAPFILALAALAAPAHAATEPRHGGPNCRAIDSFAPNKNEEHTVALADGRAYAGAWDKKAKNIVWQELSDNKGYPARACDITLSEQGQTVWIKAITTDGHVHETSCVSPGKKLICNKPWTRLR</sequence>
<name>A2AXD8_STRVG</name>
<reference evidence="2" key="1">
    <citation type="journal article" date="2006" name="ChemBioChem">
        <title>A gene cluster for prenylated naphthoquinone and prenylated phenazine biosynthesis in Streptomyces cinnamonensis DSM 1042.</title>
        <authorList>
            <person name="Haagen Y."/>
            <person name="Gluck K."/>
            <person name="Fay K."/>
            <person name="Kammerer B."/>
            <person name="Gust B."/>
            <person name="Heide L."/>
        </authorList>
    </citation>
    <scope>NUCLEOTIDE SEQUENCE</scope>
    <source>
        <strain evidence="2">DSM 1042</strain>
    </source>
</reference>
<evidence type="ECO:0000313" key="2">
    <source>
        <dbReference type="EMBL" id="CAL34077.1"/>
    </source>
</evidence>